<dbReference type="EMBL" id="QNRR01000017">
    <property type="protein sequence ID" value="RBP36315.1"/>
    <property type="molecule type" value="Genomic_DNA"/>
</dbReference>
<accession>A0A366H4K0</accession>
<evidence type="ECO:0000259" key="1">
    <source>
        <dbReference type="Pfam" id="PF13439"/>
    </source>
</evidence>
<sequence>MKFLLVSDTFPPDINGVARTLQTLSRGLAKRGHEVHVITTSEGARDENKKFGVQVQAVGAMPLPGYDGVRVGFASRNYFTRHIESLQPDAMYVAVETIMGCNAIRAAKLHNVRVVSGFHTNFHTYSQDYSVPILKSAATGYLKWVHNCTARTLTPSESTATQLRELGIENVGVLGRGVDTDLFNPDRRDEALRRSWGADGSTPVAIFVGRIAAEKNLPLVVRAFQCVRDQHSGARCVFVGDGPKAASLKEEHPEFIFAGARTGEDLASHYASADVFVFPSLTETFGNVLTEALASGLSTVSFDYAAANQHVRHGENGHVATFGDEPAFLAATDAALAHWQDVELRNAAARTAEKLSWNAIVEQFEQELAGTAFAFAS</sequence>
<evidence type="ECO:0000313" key="3">
    <source>
        <dbReference type="Proteomes" id="UP000253426"/>
    </source>
</evidence>
<dbReference type="InterPro" id="IPR028098">
    <property type="entry name" value="Glyco_trans_4-like_N"/>
</dbReference>
<dbReference type="InterPro" id="IPR050194">
    <property type="entry name" value="Glycosyltransferase_grp1"/>
</dbReference>
<dbReference type="PANTHER" id="PTHR45947">
    <property type="entry name" value="SULFOQUINOVOSYL TRANSFERASE SQD2"/>
    <property type="match status" value="1"/>
</dbReference>
<evidence type="ECO:0000313" key="2">
    <source>
        <dbReference type="EMBL" id="RBP36315.1"/>
    </source>
</evidence>
<gene>
    <name evidence="2" type="ORF">DES53_1174</name>
</gene>
<dbReference type="Gene3D" id="3.40.50.2000">
    <property type="entry name" value="Glycogen Phosphorylase B"/>
    <property type="match status" value="2"/>
</dbReference>
<proteinExistence type="predicted"/>
<feature type="domain" description="Glycosyltransferase subfamily 4-like N-terminal" evidence="1">
    <location>
        <begin position="14"/>
        <end position="181"/>
    </location>
</feature>
<dbReference type="Pfam" id="PF13439">
    <property type="entry name" value="Glyco_transf_4"/>
    <property type="match status" value="1"/>
</dbReference>
<reference evidence="2 3" key="1">
    <citation type="submission" date="2018-06" db="EMBL/GenBank/DDBJ databases">
        <title>Genomic Encyclopedia of Type Strains, Phase IV (KMG-IV): sequencing the most valuable type-strain genomes for metagenomic binning, comparative biology and taxonomic classification.</title>
        <authorList>
            <person name="Goeker M."/>
        </authorList>
    </citation>
    <scope>NUCLEOTIDE SEQUENCE [LARGE SCALE GENOMIC DNA]</scope>
    <source>
        <strain evidence="2 3">DSM 25532</strain>
    </source>
</reference>
<comment type="caution">
    <text evidence="2">The sequence shown here is derived from an EMBL/GenBank/DDBJ whole genome shotgun (WGS) entry which is preliminary data.</text>
</comment>
<dbReference type="GO" id="GO:0016757">
    <property type="term" value="F:glycosyltransferase activity"/>
    <property type="evidence" value="ECO:0007669"/>
    <property type="project" value="TreeGrafter"/>
</dbReference>
<dbReference type="SUPFAM" id="SSF53756">
    <property type="entry name" value="UDP-Glycosyltransferase/glycogen phosphorylase"/>
    <property type="match status" value="1"/>
</dbReference>
<dbReference type="CDD" id="cd03814">
    <property type="entry name" value="GT4-like"/>
    <property type="match status" value="1"/>
</dbReference>
<keyword evidence="3" id="KW-1185">Reference proteome</keyword>
<dbReference type="PANTHER" id="PTHR45947:SF3">
    <property type="entry name" value="SULFOQUINOVOSYL TRANSFERASE SQD2"/>
    <property type="match status" value="1"/>
</dbReference>
<protein>
    <submittedName>
        <fullName evidence="2">Glycosyltransferase involved in cell wall biosynthesis</fullName>
    </submittedName>
</protein>
<dbReference type="AlphaFoldDB" id="A0A366H4K0"/>
<dbReference type="Proteomes" id="UP000253426">
    <property type="component" value="Unassembled WGS sequence"/>
</dbReference>
<keyword evidence="2" id="KW-0808">Transferase</keyword>
<dbReference type="RefSeq" id="WP_170157519.1">
    <property type="nucleotide sequence ID" value="NZ_QNRR01000017.1"/>
</dbReference>
<name>A0A366H4K0_9BACT</name>
<dbReference type="Pfam" id="PF13692">
    <property type="entry name" value="Glyco_trans_1_4"/>
    <property type="match status" value="1"/>
</dbReference>
<organism evidence="2 3">
    <name type="scientific">Roseimicrobium gellanilyticum</name>
    <dbReference type="NCBI Taxonomy" id="748857"/>
    <lineage>
        <taxon>Bacteria</taxon>
        <taxon>Pseudomonadati</taxon>
        <taxon>Verrucomicrobiota</taxon>
        <taxon>Verrucomicrobiia</taxon>
        <taxon>Verrucomicrobiales</taxon>
        <taxon>Verrucomicrobiaceae</taxon>
        <taxon>Roseimicrobium</taxon>
    </lineage>
</organism>